<dbReference type="Pfam" id="PF09605">
    <property type="entry name" value="Trep_Strep"/>
    <property type="match status" value="1"/>
</dbReference>
<dbReference type="AlphaFoldDB" id="A0A926E637"/>
<dbReference type="EMBL" id="JACRTA010000001">
    <property type="protein sequence ID" value="MBC8568027.1"/>
    <property type="molecule type" value="Genomic_DNA"/>
</dbReference>
<reference evidence="2" key="1">
    <citation type="submission" date="2020-08" db="EMBL/GenBank/DDBJ databases">
        <title>Genome public.</title>
        <authorList>
            <person name="Liu C."/>
            <person name="Sun Q."/>
        </authorList>
    </citation>
    <scope>NUCLEOTIDE SEQUENCE</scope>
    <source>
        <strain evidence="2">NSJ-24</strain>
    </source>
</reference>
<evidence type="ECO:0000313" key="2">
    <source>
        <dbReference type="EMBL" id="MBC8568027.1"/>
    </source>
</evidence>
<evidence type="ECO:0000256" key="1">
    <source>
        <dbReference type="SAM" id="Phobius"/>
    </source>
</evidence>
<keyword evidence="1" id="KW-0812">Transmembrane</keyword>
<feature type="transmembrane region" description="Helical" evidence="1">
    <location>
        <begin position="88"/>
        <end position="106"/>
    </location>
</feature>
<proteinExistence type="predicted"/>
<dbReference type="InterPro" id="IPR011733">
    <property type="entry name" value="CHP02185_IM"/>
</dbReference>
<dbReference type="NCBIfam" id="TIGR02185">
    <property type="entry name" value="Trep_Strep"/>
    <property type="match status" value="1"/>
</dbReference>
<keyword evidence="3" id="KW-1185">Reference proteome</keyword>
<dbReference type="RefSeq" id="WP_177267525.1">
    <property type="nucleotide sequence ID" value="NZ_JACRTA010000001.1"/>
</dbReference>
<keyword evidence="1" id="KW-0472">Membrane</keyword>
<gene>
    <name evidence="2" type="ORF">H8692_04505</name>
</gene>
<dbReference type="Proteomes" id="UP000610862">
    <property type="component" value="Unassembled WGS sequence"/>
</dbReference>
<feature type="transmembrane region" description="Helical" evidence="1">
    <location>
        <begin position="12"/>
        <end position="33"/>
    </location>
</feature>
<sequence>MNSKTMKLKTKDLIVAGAFAALYVVVLFSVVSVMGFVPILYLIAPFVNSVILGSIYMMYVSKVPKFGVILILSAVVGLLTSSGGVWMALIWCLAVGIAAEFIARAGGYCSKNFYIASYTVFACTSMAPFWMLVFAKPAFIESCEAYYGADYAAAIDKFTPEWIILILIAIALIGGLIGGIVGSKLLKKHFKKAGVV</sequence>
<keyword evidence="1" id="KW-1133">Transmembrane helix</keyword>
<comment type="caution">
    <text evidence="2">The sequence shown here is derived from an EMBL/GenBank/DDBJ whole genome shotgun (WGS) entry which is preliminary data.</text>
</comment>
<evidence type="ECO:0000313" key="3">
    <source>
        <dbReference type="Proteomes" id="UP000610862"/>
    </source>
</evidence>
<name>A0A926E637_9FIRM</name>
<organism evidence="2 3">
    <name type="scientific">Lentihominibacter hominis</name>
    <dbReference type="NCBI Taxonomy" id="2763645"/>
    <lineage>
        <taxon>Bacteria</taxon>
        <taxon>Bacillati</taxon>
        <taxon>Bacillota</taxon>
        <taxon>Clostridia</taxon>
        <taxon>Peptostreptococcales</taxon>
        <taxon>Anaerovoracaceae</taxon>
        <taxon>Lentihominibacter</taxon>
    </lineage>
</organism>
<feature type="transmembrane region" description="Helical" evidence="1">
    <location>
        <begin position="66"/>
        <end position="82"/>
    </location>
</feature>
<feature type="transmembrane region" description="Helical" evidence="1">
    <location>
        <begin position="39"/>
        <end position="59"/>
    </location>
</feature>
<accession>A0A926E637</accession>
<feature type="transmembrane region" description="Helical" evidence="1">
    <location>
        <begin position="162"/>
        <end position="182"/>
    </location>
</feature>
<protein>
    <submittedName>
        <fullName evidence="2">MptD family putative ECF transporter S component</fullName>
    </submittedName>
</protein>
<feature type="transmembrane region" description="Helical" evidence="1">
    <location>
        <begin position="113"/>
        <end position="132"/>
    </location>
</feature>